<reference evidence="4" key="4">
    <citation type="journal article" date="2015" name="G3 (Bethesda)">
        <title>Genome sequences of three phytopathogenic species of the Magnaporthaceae family of fungi.</title>
        <authorList>
            <person name="Okagaki L.H."/>
            <person name="Nunes C.C."/>
            <person name="Sailsbery J."/>
            <person name="Clay B."/>
            <person name="Brown D."/>
            <person name="John T."/>
            <person name="Oh Y."/>
            <person name="Young N."/>
            <person name="Fitzgerald M."/>
            <person name="Haas B.J."/>
            <person name="Zeng Q."/>
            <person name="Young S."/>
            <person name="Adiconis X."/>
            <person name="Fan L."/>
            <person name="Levin J.Z."/>
            <person name="Mitchell T.K."/>
            <person name="Okubara P.A."/>
            <person name="Farman M.L."/>
            <person name="Kohn L.M."/>
            <person name="Birren B."/>
            <person name="Ma L.-J."/>
            <person name="Dean R.A."/>
        </authorList>
    </citation>
    <scope>NUCLEOTIDE SEQUENCE</scope>
    <source>
        <strain evidence="4">ATCC 64411 / 73-15</strain>
    </source>
</reference>
<feature type="compositionally biased region" description="Low complexity" evidence="1">
    <location>
        <begin position="103"/>
        <end position="115"/>
    </location>
</feature>
<evidence type="ECO:0000313" key="4">
    <source>
        <dbReference type="EnsemblFungi" id="MAPG_08446T0"/>
    </source>
</evidence>
<dbReference type="EMBL" id="ADBL01002044">
    <property type="status" value="NOT_ANNOTATED_CDS"/>
    <property type="molecule type" value="Genomic_DNA"/>
</dbReference>
<evidence type="ECO:0000313" key="5">
    <source>
        <dbReference type="Proteomes" id="UP000011715"/>
    </source>
</evidence>
<gene>
    <name evidence="3" type="ORF">MAPG_08446</name>
</gene>
<feature type="region of interest" description="Disordered" evidence="1">
    <location>
        <begin position="637"/>
        <end position="728"/>
    </location>
</feature>
<dbReference type="EMBL" id="GL876973">
    <property type="protein sequence ID" value="KLU89475.1"/>
    <property type="molecule type" value="Genomic_DNA"/>
</dbReference>
<evidence type="ECO:0000313" key="3">
    <source>
        <dbReference type="EMBL" id="KLU89475.1"/>
    </source>
</evidence>
<dbReference type="EnsemblFungi" id="MAPG_08446T0">
    <property type="protein sequence ID" value="MAPG_08446T0"/>
    <property type="gene ID" value="MAPG_08446"/>
</dbReference>
<dbReference type="OMA" id="ACRLNDN"/>
<reference evidence="5" key="1">
    <citation type="submission" date="2010-05" db="EMBL/GenBank/DDBJ databases">
        <title>The genome sequence of Magnaporthe poae strain ATCC 64411.</title>
        <authorList>
            <person name="Ma L.-J."/>
            <person name="Dead R."/>
            <person name="Young S."/>
            <person name="Zeng Q."/>
            <person name="Koehrsen M."/>
            <person name="Alvarado L."/>
            <person name="Berlin A."/>
            <person name="Chapman S.B."/>
            <person name="Chen Z."/>
            <person name="Freedman E."/>
            <person name="Gellesch M."/>
            <person name="Goldberg J."/>
            <person name="Griggs A."/>
            <person name="Gujja S."/>
            <person name="Heilman E.R."/>
            <person name="Heiman D."/>
            <person name="Hepburn T."/>
            <person name="Howarth C."/>
            <person name="Jen D."/>
            <person name="Larson L."/>
            <person name="Mehta T."/>
            <person name="Neiman D."/>
            <person name="Pearson M."/>
            <person name="Roberts A."/>
            <person name="Saif S."/>
            <person name="Shea T."/>
            <person name="Shenoy N."/>
            <person name="Sisk P."/>
            <person name="Stolte C."/>
            <person name="Sykes S."/>
            <person name="Walk T."/>
            <person name="White J."/>
            <person name="Yandava C."/>
            <person name="Haas B."/>
            <person name="Nusbaum C."/>
            <person name="Birren B."/>
        </authorList>
    </citation>
    <scope>NUCLEOTIDE SEQUENCE [LARGE SCALE GENOMIC DNA]</scope>
    <source>
        <strain evidence="5">ATCC 64411 / 73-15</strain>
    </source>
</reference>
<reference evidence="4" key="5">
    <citation type="submission" date="2015-06" db="UniProtKB">
        <authorList>
            <consortium name="EnsemblFungi"/>
        </authorList>
    </citation>
    <scope>IDENTIFICATION</scope>
    <source>
        <strain evidence="4">ATCC 64411</strain>
    </source>
</reference>
<feature type="region of interest" description="Disordered" evidence="1">
    <location>
        <begin position="101"/>
        <end position="151"/>
    </location>
</feature>
<keyword evidence="5" id="KW-1185">Reference proteome</keyword>
<dbReference type="eggNOG" id="ENOG502SACR">
    <property type="taxonomic scope" value="Eukaryota"/>
</dbReference>
<feature type="compositionally biased region" description="Polar residues" evidence="1">
    <location>
        <begin position="362"/>
        <end position="382"/>
    </location>
</feature>
<dbReference type="AlphaFoldDB" id="A0A0C4E7D3"/>
<reference evidence="3" key="2">
    <citation type="submission" date="2010-05" db="EMBL/GenBank/DDBJ databases">
        <title>The Genome Sequence of Magnaporthe poae strain ATCC 64411.</title>
        <authorList>
            <consortium name="The Broad Institute Genome Sequencing Platform"/>
            <consortium name="Broad Institute Genome Sequencing Center for Infectious Disease"/>
            <person name="Ma L.-J."/>
            <person name="Dead R."/>
            <person name="Young S."/>
            <person name="Zeng Q."/>
            <person name="Koehrsen M."/>
            <person name="Alvarado L."/>
            <person name="Berlin A."/>
            <person name="Chapman S.B."/>
            <person name="Chen Z."/>
            <person name="Freedman E."/>
            <person name="Gellesch M."/>
            <person name="Goldberg J."/>
            <person name="Griggs A."/>
            <person name="Gujja S."/>
            <person name="Heilman E.R."/>
            <person name="Heiman D."/>
            <person name="Hepburn T."/>
            <person name="Howarth C."/>
            <person name="Jen D."/>
            <person name="Larson L."/>
            <person name="Mehta T."/>
            <person name="Neiman D."/>
            <person name="Pearson M."/>
            <person name="Roberts A."/>
            <person name="Saif S."/>
            <person name="Shea T."/>
            <person name="Shenoy N."/>
            <person name="Sisk P."/>
            <person name="Stolte C."/>
            <person name="Sykes S."/>
            <person name="Walk T."/>
            <person name="White J."/>
            <person name="Yandava C."/>
            <person name="Haas B."/>
            <person name="Nusbaum C."/>
            <person name="Birren B."/>
        </authorList>
    </citation>
    <scope>NUCLEOTIDE SEQUENCE</scope>
    <source>
        <strain evidence="3">ATCC 64411</strain>
    </source>
</reference>
<accession>A0A0C4E7D3</accession>
<proteinExistence type="predicted"/>
<dbReference type="Pfam" id="PF12511">
    <property type="entry name" value="DUF3716"/>
    <property type="match status" value="1"/>
</dbReference>
<feature type="compositionally biased region" description="Basic and acidic residues" evidence="1">
    <location>
        <begin position="579"/>
        <end position="599"/>
    </location>
</feature>
<feature type="compositionally biased region" description="Basic and acidic residues" evidence="1">
    <location>
        <begin position="708"/>
        <end position="724"/>
    </location>
</feature>
<feature type="domain" description="C2H2-type" evidence="2">
    <location>
        <begin position="202"/>
        <end position="225"/>
    </location>
</feature>
<reference evidence="3" key="3">
    <citation type="submission" date="2011-03" db="EMBL/GenBank/DDBJ databases">
        <title>Annotation of Magnaporthe poae ATCC 64411.</title>
        <authorList>
            <person name="Ma L.-J."/>
            <person name="Dead R."/>
            <person name="Young S.K."/>
            <person name="Zeng Q."/>
            <person name="Gargeya S."/>
            <person name="Fitzgerald M."/>
            <person name="Haas B."/>
            <person name="Abouelleil A."/>
            <person name="Alvarado L."/>
            <person name="Arachchi H.M."/>
            <person name="Berlin A."/>
            <person name="Brown A."/>
            <person name="Chapman S.B."/>
            <person name="Chen Z."/>
            <person name="Dunbar C."/>
            <person name="Freedman E."/>
            <person name="Gearin G."/>
            <person name="Gellesch M."/>
            <person name="Goldberg J."/>
            <person name="Griggs A."/>
            <person name="Gujja S."/>
            <person name="Heiman D."/>
            <person name="Howarth C."/>
            <person name="Larson L."/>
            <person name="Lui A."/>
            <person name="MacDonald P.J.P."/>
            <person name="Mehta T."/>
            <person name="Montmayeur A."/>
            <person name="Murphy C."/>
            <person name="Neiman D."/>
            <person name="Pearson M."/>
            <person name="Priest M."/>
            <person name="Roberts A."/>
            <person name="Saif S."/>
            <person name="Shea T."/>
            <person name="Shenoy N."/>
            <person name="Sisk P."/>
            <person name="Stolte C."/>
            <person name="Sykes S."/>
            <person name="Yandava C."/>
            <person name="Wortman J."/>
            <person name="Nusbaum C."/>
            <person name="Birren B."/>
        </authorList>
    </citation>
    <scope>NUCLEOTIDE SEQUENCE</scope>
    <source>
        <strain evidence="3">ATCC 64411</strain>
    </source>
</reference>
<evidence type="ECO:0000256" key="1">
    <source>
        <dbReference type="SAM" id="MobiDB-lite"/>
    </source>
</evidence>
<dbReference type="InterPro" id="IPR022190">
    <property type="entry name" value="DUF3716"/>
</dbReference>
<feature type="compositionally biased region" description="Polar residues" evidence="1">
    <location>
        <begin position="692"/>
        <end position="701"/>
    </location>
</feature>
<dbReference type="PROSITE" id="PS00028">
    <property type="entry name" value="ZINC_FINGER_C2H2_1"/>
    <property type="match status" value="1"/>
</dbReference>
<protein>
    <recommendedName>
        <fullName evidence="2">C2H2-type domain-containing protein</fullName>
    </recommendedName>
</protein>
<dbReference type="STRING" id="644358.A0A0C4E7D3"/>
<organism evidence="4 5">
    <name type="scientific">Magnaporthiopsis poae (strain ATCC 64411 / 73-15)</name>
    <name type="common">Kentucky bluegrass fungus</name>
    <name type="synonym">Magnaporthe poae</name>
    <dbReference type="NCBI Taxonomy" id="644358"/>
    <lineage>
        <taxon>Eukaryota</taxon>
        <taxon>Fungi</taxon>
        <taxon>Dikarya</taxon>
        <taxon>Ascomycota</taxon>
        <taxon>Pezizomycotina</taxon>
        <taxon>Sordariomycetes</taxon>
        <taxon>Sordariomycetidae</taxon>
        <taxon>Magnaporthales</taxon>
        <taxon>Magnaporthaceae</taxon>
        <taxon>Magnaporthiopsis</taxon>
    </lineage>
</organism>
<sequence>MDPSSKPAASTGPRRSASWRDPPTTQSPVPPLSAPPLNASGSTAPRFMMRRSGGGKMTPIHKQPSANGHSPITYEAARPLTNGVKARPSFHDILKIRSDIDSSDSSTSWSFNSTSQNRVEKRRQSAEADGNPNAKRTKDANPTIIVGGNSTTDYIPPHLTTAPDGRKYCHFKTRDGSLLDTYGAIIPGGYTTDVFSEKPWPCPVVDCNTSFSDLPGLGHHFKREHWSATFHDNNDGTLTKKGTYGNKSPTSCAIVITQEKPKTYATAVATAIKLVLSDPQPAAPSADVPDDESSRDSDCDGDLFEVSDHSSPQPSGHISRPEGPRSGSGGSSDRSSDGSSDEDSGPIEEHGTGFSDLPDKSWGNSPPDQAAPRSTQQRSAMETSAAAAPAPPSRAMGLQTVAKSKNGDFSAPMPANLDLMWKYIQQFTVVHRGEIPEKMYVRDFLNLRRLRALEWNDAWIASHRFKDSVPRDVSSMIMQITGPYAPDPCTRCKGGHGPYKGCVTMPPDAPVHPQFMIYGCANCVYHGRQTHCSLRAQSKKEAAERFPHLDPAKVRGEVYSAANAAASRLSAQSKQKAKAAREAQKTTSRVEKPQARETEESLSLAAAAAVAAAEWPTRSRTAKAPNYNLKDLSRSSWHRVGAPSRSASAAEEATEAAKGPDEVNAGTPMDGVEAPAPVLPTRDRLIQDSDKTPTQGKSVSEGQGRETGPNRRENHAAGRRDIGRDMVPSGSGLGGTLEMDDWEFGPGVISGNEDGSDDIAFSSAYLTGQKLVPVAHGVSCRVEFLKPGCSLSLSPETRCTRMCTILAGKVRVQIGDATFSIGFGGNVKIRPGASAVLQNRLYIDAYLQIISVAE</sequence>
<dbReference type="VEuPathDB" id="FungiDB:MAPG_08446"/>
<feature type="region of interest" description="Disordered" evidence="1">
    <location>
        <begin position="1"/>
        <end position="73"/>
    </location>
</feature>
<feature type="region of interest" description="Disordered" evidence="1">
    <location>
        <begin position="279"/>
        <end position="394"/>
    </location>
</feature>
<feature type="region of interest" description="Disordered" evidence="1">
    <location>
        <begin position="568"/>
        <end position="601"/>
    </location>
</feature>
<evidence type="ECO:0000259" key="2">
    <source>
        <dbReference type="PROSITE" id="PS00028"/>
    </source>
</evidence>
<feature type="compositionally biased region" description="Basic and acidic residues" evidence="1">
    <location>
        <begin position="681"/>
        <end position="691"/>
    </location>
</feature>
<dbReference type="Proteomes" id="UP000011715">
    <property type="component" value="Unassembled WGS sequence"/>
</dbReference>
<name>A0A0C4E7D3_MAGP6</name>
<feature type="compositionally biased region" description="Low complexity" evidence="1">
    <location>
        <begin position="642"/>
        <end position="651"/>
    </location>
</feature>
<dbReference type="InterPro" id="IPR013087">
    <property type="entry name" value="Znf_C2H2_type"/>
</dbReference>
<dbReference type="OrthoDB" id="3545073at2759"/>